<dbReference type="Proteomes" id="UP001498398">
    <property type="component" value="Unassembled WGS sequence"/>
</dbReference>
<dbReference type="Gene3D" id="1.10.132.60">
    <property type="entry name" value="DNA polymerase family B, C-terminal domain"/>
    <property type="match status" value="1"/>
</dbReference>
<dbReference type="EMBL" id="JBANRG010000003">
    <property type="protein sequence ID" value="KAK7469229.1"/>
    <property type="molecule type" value="Genomic_DNA"/>
</dbReference>
<dbReference type="SUPFAM" id="SSF56672">
    <property type="entry name" value="DNA/RNA polymerases"/>
    <property type="match status" value="1"/>
</dbReference>
<accession>A0ABR1JY35</accession>
<keyword evidence="3 7" id="KW-0548">Nucleotidyltransferase</keyword>
<dbReference type="PANTHER" id="PTHR45861">
    <property type="entry name" value="DNA POLYMERASE ALPHA CATALYTIC SUBUNIT"/>
    <property type="match status" value="1"/>
</dbReference>
<dbReference type="GO" id="GO:0003887">
    <property type="term" value="F:DNA-directed DNA polymerase activity"/>
    <property type="evidence" value="ECO:0007669"/>
    <property type="project" value="UniProtKB-KW"/>
</dbReference>
<reference evidence="7 8" key="1">
    <citation type="submission" date="2024-01" db="EMBL/GenBank/DDBJ databases">
        <title>A draft genome for the cacao thread blight pathogen Marasmiellus scandens.</title>
        <authorList>
            <person name="Baruah I.K."/>
            <person name="Leung J."/>
            <person name="Bukari Y."/>
            <person name="Amoako-Attah I."/>
            <person name="Meinhardt L.W."/>
            <person name="Bailey B.A."/>
            <person name="Cohen S.P."/>
        </authorList>
    </citation>
    <scope>NUCLEOTIDE SEQUENCE [LARGE SCALE GENOMIC DNA]</scope>
    <source>
        <strain evidence="7 8">GH-19</strain>
    </source>
</reference>
<proteinExistence type="predicted"/>
<dbReference type="Pfam" id="PF00136">
    <property type="entry name" value="DNA_pol_B"/>
    <property type="match status" value="1"/>
</dbReference>
<dbReference type="InterPro" id="IPR038256">
    <property type="entry name" value="Pol_alpha_znc_sf"/>
</dbReference>
<comment type="caution">
    <text evidence="7">The sequence shown here is derived from an EMBL/GenBank/DDBJ whole genome shotgun (WGS) entry which is preliminary data.</text>
</comment>
<evidence type="ECO:0000313" key="8">
    <source>
        <dbReference type="Proteomes" id="UP001498398"/>
    </source>
</evidence>
<dbReference type="InterPro" id="IPR006134">
    <property type="entry name" value="DNA-dir_DNA_pol_B_multi_dom"/>
</dbReference>
<keyword evidence="2 7" id="KW-0808">Transferase</keyword>
<evidence type="ECO:0000256" key="2">
    <source>
        <dbReference type="ARBA" id="ARBA00022679"/>
    </source>
</evidence>
<dbReference type="Gene3D" id="1.10.3200.20">
    <property type="entry name" value="DNA Polymerase alpha, zinc finger"/>
    <property type="match status" value="1"/>
</dbReference>
<keyword evidence="4 7" id="KW-0239">DNA-directed DNA polymerase</keyword>
<dbReference type="EC" id="2.7.7.7" evidence="1"/>
<dbReference type="Pfam" id="PF08996">
    <property type="entry name" value="zf-DNA_Pol"/>
    <property type="match status" value="1"/>
</dbReference>
<keyword evidence="8" id="KW-1185">Reference proteome</keyword>
<dbReference type="PANTHER" id="PTHR45861:SF1">
    <property type="entry name" value="DNA POLYMERASE ALPHA CATALYTIC SUBUNIT"/>
    <property type="match status" value="1"/>
</dbReference>
<organism evidence="7 8">
    <name type="scientific">Marasmiellus scandens</name>
    <dbReference type="NCBI Taxonomy" id="2682957"/>
    <lineage>
        <taxon>Eukaryota</taxon>
        <taxon>Fungi</taxon>
        <taxon>Dikarya</taxon>
        <taxon>Basidiomycota</taxon>
        <taxon>Agaricomycotina</taxon>
        <taxon>Agaricomycetes</taxon>
        <taxon>Agaricomycetidae</taxon>
        <taxon>Agaricales</taxon>
        <taxon>Marasmiineae</taxon>
        <taxon>Omphalotaceae</taxon>
        <taxon>Marasmiellus</taxon>
    </lineage>
</organism>
<feature type="domain" description="DNA-directed DNA polymerase family B multifunctional" evidence="5">
    <location>
        <begin position="3"/>
        <end position="142"/>
    </location>
</feature>
<evidence type="ECO:0000313" key="7">
    <source>
        <dbReference type="EMBL" id="KAK7469229.1"/>
    </source>
</evidence>
<sequence length="366" mass="41382">MLVRFVLDKILSGEPTEIVVEQIHEYLTTVGENVRQGNYKLDSFVIHKRLGKNPEEYPKSEGQPHVQVALKMKAKGGTARAGDVIPYVFCLPEGEQTAKTGQADRARHRDELRKAGTEHKIDNDYYLSQQVLPPVERLCEPIEGIDRARLAECLGLDPNRYRTVSAQSGEEHSFVSLDSQLSDADRFRNAKPFITRCLHCKGEFDFKALNDEGCCILPAGVICPNPDCGKHLGVGSLQMQLEAQIRKHIAQFYEGWTICDDRTCGNRTRAVGVYGRRCVRAECKSNVRFEFSDLHLYNQLRFYYYLFDGGKAIKRATGTPSQEATTARVTANSEFLTTMSNCVEKHLNQCGRRWIDLSSVFSFMKV</sequence>
<dbReference type="InterPro" id="IPR015088">
    <property type="entry name" value="Znf_DNA-dir_DNA_pol_B_alpha"/>
</dbReference>
<evidence type="ECO:0000256" key="4">
    <source>
        <dbReference type="ARBA" id="ARBA00022932"/>
    </source>
</evidence>
<name>A0ABR1JY35_9AGAR</name>
<gene>
    <name evidence="7" type="primary">POL1_2</name>
    <name evidence="7" type="ORF">VKT23_003718</name>
</gene>
<protein>
    <recommendedName>
        <fullName evidence="1">DNA-directed DNA polymerase</fullName>
        <ecNumber evidence="1">2.7.7.7</ecNumber>
    </recommendedName>
</protein>
<feature type="domain" description="Zinc finger DNA-directed DNA polymerase family B alpha" evidence="6">
    <location>
        <begin position="179"/>
        <end position="361"/>
    </location>
</feature>
<evidence type="ECO:0000256" key="1">
    <source>
        <dbReference type="ARBA" id="ARBA00012417"/>
    </source>
</evidence>
<evidence type="ECO:0000259" key="6">
    <source>
        <dbReference type="Pfam" id="PF08996"/>
    </source>
</evidence>
<dbReference type="InterPro" id="IPR042087">
    <property type="entry name" value="DNA_pol_B_thumb"/>
</dbReference>
<dbReference type="InterPro" id="IPR043502">
    <property type="entry name" value="DNA/RNA_pol_sf"/>
</dbReference>
<evidence type="ECO:0000256" key="3">
    <source>
        <dbReference type="ARBA" id="ARBA00022695"/>
    </source>
</evidence>
<evidence type="ECO:0000259" key="5">
    <source>
        <dbReference type="Pfam" id="PF00136"/>
    </source>
</evidence>